<gene>
    <name evidence="1" type="ORF">CPAG_01959</name>
</gene>
<dbReference type="EMBL" id="DS268109">
    <property type="protein sequence ID" value="KMM65613.1"/>
    <property type="molecule type" value="Genomic_DNA"/>
</dbReference>
<reference evidence="2" key="3">
    <citation type="journal article" date="2010" name="Genome Res.">
        <title>Population genomic sequencing of Coccidioides fungi reveals recent hybridization and transposon control.</title>
        <authorList>
            <person name="Neafsey D.E."/>
            <person name="Barker B.M."/>
            <person name="Sharpton T.J."/>
            <person name="Stajich J.E."/>
            <person name="Park D.J."/>
            <person name="Whiston E."/>
            <person name="Hung C.-Y."/>
            <person name="McMahan C."/>
            <person name="White J."/>
            <person name="Sykes S."/>
            <person name="Heiman D."/>
            <person name="Young S."/>
            <person name="Zeng Q."/>
            <person name="Abouelleil A."/>
            <person name="Aftuck L."/>
            <person name="Bessette D."/>
            <person name="Brown A."/>
            <person name="FitzGerald M."/>
            <person name="Lui A."/>
            <person name="Macdonald J.P."/>
            <person name="Priest M."/>
            <person name="Orbach M.J."/>
            <person name="Galgiani J.N."/>
            <person name="Kirkland T.N."/>
            <person name="Cole G.T."/>
            <person name="Birren B.W."/>
            <person name="Henn M.R."/>
            <person name="Taylor J.W."/>
            <person name="Rounsley S.D."/>
        </authorList>
    </citation>
    <scope>NUCLEOTIDE SEQUENCE [LARGE SCALE GENOMIC DNA]</scope>
    <source>
        <strain evidence="2">RMSCC 3488</strain>
    </source>
</reference>
<organism evidence="1 2">
    <name type="scientific">Coccidioides posadasii RMSCC 3488</name>
    <dbReference type="NCBI Taxonomy" id="454284"/>
    <lineage>
        <taxon>Eukaryota</taxon>
        <taxon>Fungi</taxon>
        <taxon>Dikarya</taxon>
        <taxon>Ascomycota</taxon>
        <taxon>Pezizomycotina</taxon>
        <taxon>Eurotiomycetes</taxon>
        <taxon>Eurotiomycetidae</taxon>
        <taxon>Onygenales</taxon>
        <taxon>Onygenaceae</taxon>
        <taxon>Coccidioides</taxon>
    </lineage>
</organism>
<reference evidence="2" key="2">
    <citation type="journal article" date="2009" name="Genome Res.">
        <title>Comparative genomic analyses of the human fungal pathogens Coccidioides and their relatives.</title>
        <authorList>
            <person name="Sharpton T.J."/>
            <person name="Stajich J.E."/>
            <person name="Rounsley S.D."/>
            <person name="Gardner M.J."/>
            <person name="Wortman J.R."/>
            <person name="Jordar V.S."/>
            <person name="Maiti R."/>
            <person name="Kodira C.D."/>
            <person name="Neafsey D.E."/>
            <person name="Zeng Q."/>
            <person name="Hung C.-Y."/>
            <person name="McMahan C."/>
            <person name="Muszewska A."/>
            <person name="Grynberg M."/>
            <person name="Mandel M.A."/>
            <person name="Kellner E.M."/>
            <person name="Barker B.M."/>
            <person name="Galgiani J.N."/>
            <person name="Orbach M.J."/>
            <person name="Kirkland T.N."/>
            <person name="Cole G.T."/>
            <person name="Henn M.R."/>
            <person name="Birren B.W."/>
            <person name="Taylor J.W."/>
        </authorList>
    </citation>
    <scope>NUCLEOTIDE SEQUENCE [LARGE SCALE GENOMIC DNA]</scope>
    <source>
        <strain evidence="2">RMSCC 3488</strain>
    </source>
</reference>
<name>A0A0J6F623_COCPO</name>
<accession>A0A0J6F623</accession>
<proteinExistence type="predicted"/>
<reference evidence="1 2" key="1">
    <citation type="submission" date="2007-06" db="EMBL/GenBank/DDBJ databases">
        <title>The Genome Sequence of Coccidioides posadasii RMSCC_3488.</title>
        <authorList>
            <consortium name="Coccidioides Genome Resources Consortium"/>
            <consortium name="The Broad Institute Genome Sequencing Platform"/>
            <person name="Henn M.R."/>
            <person name="Sykes S."/>
            <person name="Young S."/>
            <person name="Jaffe D."/>
            <person name="Berlin A."/>
            <person name="Alvarez P."/>
            <person name="Butler J."/>
            <person name="Gnerre S."/>
            <person name="Grabherr M."/>
            <person name="Mauceli E."/>
            <person name="Brockman W."/>
            <person name="Kodira C."/>
            <person name="Alvarado L."/>
            <person name="Zeng Q."/>
            <person name="Crawford M."/>
            <person name="Antoine C."/>
            <person name="Devon K."/>
            <person name="Galgiani J."/>
            <person name="Orsborn K."/>
            <person name="Lewis M.L."/>
            <person name="Nusbaum C."/>
            <person name="Galagan J."/>
            <person name="Birren B."/>
        </authorList>
    </citation>
    <scope>NUCLEOTIDE SEQUENCE [LARGE SCALE GENOMIC DNA]</scope>
    <source>
        <strain evidence="1 2">RMSCC 3488</strain>
    </source>
</reference>
<dbReference type="Proteomes" id="UP000054567">
    <property type="component" value="Unassembled WGS sequence"/>
</dbReference>
<dbReference type="VEuPathDB" id="FungiDB:CPAG_01959"/>
<sequence>MIAALDATANCQKRPGTLSNTCISRQCQVCILSLDRGEEQGNVDSTTLHMSPALKHSHNPLVVGIRARTGRASNLIDTSPTSPSNNDMLITAIALQNGANQKFICDSS</sequence>
<dbReference type="AlphaFoldDB" id="A0A0J6F623"/>
<evidence type="ECO:0000313" key="2">
    <source>
        <dbReference type="Proteomes" id="UP000054567"/>
    </source>
</evidence>
<protein>
    <submittedName>
        <fullName evidence="1">Uncharacterized protein</fullName>
    </submittedName>
</protein>
<evidence type="ECO:0000313" key="1">
    <source>
        <dbReference type="EMBL" id="KMM65613.1"/>
    </source>
</evidence>